<evidence type="ECO:0008006" key="4">
    <source>
        <dbReference type="Google" id="ProtNLM"/>
    </source>
</evidence>
<feature type="chain" id="PRO_5046562619" description="Spore coat protein U domain-containing protein" evidence="1">
    <location>
        <begin position="36"/>
        <end position="171"/>
    </location>
</feature>
<keyword evidence="3" id="KW-1185">Reference proteome</keyword>
<accession>A0ABX6TA78</accession>
<evidence type="ECO:0000313" key="3">
    <source>
        <dbReference type="Proteomes" id="UP000516134"/>
    </source>
</evidence>
<organism evidence="2 3">
    <name type="scientific">Sphingomonas daechungensis</name>
    <dbReference type="NCBI Taxonomy" id="1176646"/>
    <lineage>
        <taxon>Bacteria</taxon>
        <taxon>Pseudomonadati</taxon>
        <taxon>Pseudomonadota</taxon>
        <taxon>Alphaproteobacteria</taxon>
        <taxon>Sphingomonadales</taxon>
        <taxon>Sphingomonadaceae</taxon>
        <taxon>Sphingomonas</taxon>
    </lineage>
</organism>
<sequence>MTTPSGAAPVRAMRLLLVLAVGLLAAAVAPSPAAAQRVRITKLSDVAFGSLTNLGVDAVRNQSVCVFSQAATRGYHVTATGSAPGGSFALLSGGNQLAYDVQWSPSAGQSSGTQLSPNVTLTGLTSTATQQSCNSGPATSASLIVVLRSTTLSNARAGSYAGTLTLVIGPE</sequence>
<keyword evidence="1" id="KW-0732">Signal</keyword>
<dbReference type="RefSeq" id="WP_187715973.1">
    <property type="nucleotide sequence ID" value="NZ_BAABJC010000001.1"/>
</dbReference>
<protein>
    <recommendedName>
        <fullName evidence="4">Spore coat protein U domain-containing protein</fullName>
    </recommendedName>
</protein>
<dbReference type="EMBL" id="CP060781">
    <property type="protein sequence ID" value="QNP44553.1"/>
    <property type="molecule type" value="Genomic_DNA"/>
</dbReference>
<evidence type="ECO:0000256" key="1">
    <source>
        <dbReference type="SAM" id="SignalP"/>
    </source>
</evidence>
<geneLocation type="plasmid" evidence="2 3">
    <name>p_unnamed1</name>
</geneLocation>
<dbReference type="Proteomes" id="UP000516134">
    <property type="component" value="Plasmid p_unnamed1"/>
</dbReference>
<gene>
    <name evidence="2" type="ORF">H9L15_15770</name>
</gene>
<evidence type="ECO:0000313" key="2">
    <source>
        <dbReference type="EMBL" id="QNP44553.1"/>
    </source>
</evidence>
<keyword evidence="2" id="KW-0614">Plasmid</keyword>
<proteinExistence type="predicted"/>
<feature type="signal peptide" evidence="1">
    <location>
        <begin position="1"/>
        <end position="35"/>
    </location>
</feature>
<reference evidence="2 3" key="1">
    <citation type="submission" date="2020-08" db="EMBL/GenBank/DDBJ databases">
        <title>Genome sequence of Sphingomonas daechungensis KACC 18115T.</title>
        <authorList>
            <person name="Hyun D.-W."/>
            <person name="Bae J.-W."/>
        </authorList>
    </citation>
    <scope>NUCLEOTIDE SEQUENCE [LARGE SCALE GENOMIC DNA]</scope>
    <source>
        <strain evidence="2 3">KACC 18115</strain>
        <plasmid evidence="2 3">p_unnamed1</plasmid>
    </source>
</reference>
<name>A0ABX6TA78_9SPHN</name>